<organism evidence="3">
    <name type="scientific">Absidia glauca</name>
    <name type="common">Pin mould</name>
    <dbReference type="NCBI Taxonomy" id="4829"/>
    <lineage>
        <taxon>Eukaryota</taxon>
        <taxon>Fungi</taxon>
        <taxon>Fungi incertae sedis</taxon>
        <taxon>Mucoromycota</taxon>
        <taxon>Mucoromycotina</taxon>
        <taxon>Mucoromycetes</taxon>
        <taxon>Mucorales</taxon>
        <taxon>Cunninghamellaceae</taxon>
        <taxon>Absidia</taxon>
    </lineage>
</organism>
<keyword evidence="2" id="KW-0812">Transmembrane</keyword>
<keyword evidence="2" id="KW-1133">Transmembrane helix</keyword>
<protein>
    <submittedName>
        <fullName evidence="3">Uncharacterized protein</fullName>
    </submittedName>
</protein>
<keyword evidence="4" id="KW-1185">Reference proteome</keyword>
<feature type="transmembrane region" description="Helical" evidence="2">
    <location>
        <begin position="367"/>
        <end position="387"/>
    </location>
</feature>
<gene>
    <name evidence="3" type="primary">ABSGL_03041.1 scaffold 4127</name>
</gene>
<dbReference type="InParanoid" id="A0A163J704"/>
<feature type="compositionally biased region" description="Polar residues" evidence="1">
    <location>
        <begin position="256"/>
        <end position="271"/>
    </location>
</feature>
<feature type="region of interest" description="Disordered" evidence="1">
    <location>
        <begin position="202"/>
        <end position="233"/>
    </location>
</feature>
<feature type="region of interest" description="Disordered" evidence="1">
    <location>
        <begin position="256"/>
        <end position="287"/>
    </location>
</feature>
<evidence type="ECO:0000313" key="4">
    <source>
        <dbReference type="Proteomes" id="UP000078561"/>
    </source>
</evidence>
<name>A0A163J704_ABSGL</name>
<feature type="region of interest" description="Disordered" evidence="1">
    <location>
        <begin position="1"/>
        <end position="29"/>
    </location>
</feature>
<evidence type="ECO:0000313" key="3">
    <source>
        <dbReference type="EMBL" id="SAL97543.1"/>
    </source>
</evidence>
<dbReference type="STRING" id="4829.A0A163J704"/>
<dbReference type="EMBL" id="LT551814">
    <property type="protein sequence ID" value="SAL97543.1"/>
    <property type="molecule type" value="Genomic_DNA"/>
</dbReference>
<dbReference type="OrthoDB" id="28975at2759"/>
<feature type="compositionally biased region" description="Basic and acidic residues" evidence="1">
    <location>
        <begin position="1"/>
        <end position="10"/>
    </location>
</feature>
<dbReference type="Proteomes" id="UP000078561">
    <property type="component" value="Unassembled WGS sequence"/>
</dbReference>
<evidence type="ECO:0000256" key="2">
    <source>
        <dbReference type="SAM" id="Phobius"/>
    </source>
</evidence>
<feature type="compositionally biased region" description="Polar residues" evidence="1">
    <location>
        <begin position="12"/>
        <end position="21"/>
    </location>
</feature>
<sequence length="466" mass="51895">MSQHHFHFDKPSQITTISNPSMGDEQGLTRSATVTSHIKNATDHNLQRSVSASTHAKNWDIADSKVSAQISTTTKGKKMKSIGESTTAFYRLSGDFNEPWEMYFDPNYTFFGGIVFERHRKRQQQEVLQAMALQDQHLHLYPPPSNISTWTANSSGPSPSAYLYGKTSAATLLDHPTLPLAVMNSVHCQLLTGQIQQLVNADTSEDNDDSDLGIQQGHHTSPSYSPPPKLFSPVNEQEHHARLALLQAIRSETYHKSNFSSTATNSGQQSQHGHHAPPAVGHSCPPRKPSLKWMEKKAEALKYKCQTSSSTLNLTTLQENDTIILEEKGALSPLQHTVRADPSVTRTMPANTLMTPSRKTHQCRLSFLYFIFGFVFPPIWVIGALYTPPEKKYQSSKGRRIDLMWKRACRLAFGIFVFALLILLVAILALNPGALGWRTSRSDQNSAQKFVPVVQPALASTTSQRY</sequence>
<reference evidence="3" key="1">
    <citation type="submission" date="2016-04" db="EMBL/GenBank/DDBJ databases">
        <authorList>
            <person name="Evans L.H."/>
            <person name="Alamgir A."/>
            <person name="Owens N."/>
            <person name="Weber N.D."/>
            <person name="Virtaneva K."/>
            <person name="Barbian K."/>
            <person name="Babar A."/>
            <person name="Rosenke K."/>
        </authorList>
    </citation>
    <scope>NUCLEOTIDE SEQUENCE [LARGE SCALE GENOMIC DNA]</scope>
    <source>
        <strain evidence="3">CBS 101.48</strain>
    </source>
</reference>
<evidence type="ECO:0000256" key="1">
    <source>
        <dbReference type="SAM" id="MobiDB-lite"/>
    </source>
</evidence>
<accession>A0A163J704</accession>
<proteinExistence type="predicted"/>
<dbReference type="AlphaFoldDB" id="A0A163J704"/>
<feature type="transmembrane region" description="Helical" evidence="2">
    <location>
        <begin position="408"/>
        <end position="430"/>
    </location>
</feature>
<keyword evidence="2" id="KW-0472">Membrane</keyword>